<organism evidence="1 2">
    <name type="scientific">Taibaiella chishuiensis</name>
    <dbReference type="NCBI Taxonomy" id="1434707"/>
    <lineage>
        <taxon>Bacteria</taxon>
        <taxon>Pseudomonadati</taxon>
        <taxon>Bacteroidota</taxon>
        <taxon>Chitinophagia</taxon>
        <taxon>Chitinophagales</taxon>
        <taxon>Chitinophagaceae</taxon>
        <taxon>Taibaiella</taxon>
    </lineage>
</organism>
<name>A0A2P8D1W3_9BACT</name>
<gene>
    <name evidence="1" type="ORF">B0I18_106235</name>
</gene>
<evidence type="ECO:0000313" key="1">
    <source>
        <dbReference type="EMBL" id="PSK91223.1"/>
    </source>
</evidence>
<sequence>MNAIVPLNITALRVSPTDNTNVVPSFKGRVAYFDNMPYGSPSSRTSTGDTVVRLLESPDNALAPLNTGIHLHWELPDYFRKGVQAFGSSEVVFPQVPNRWLVTRYLNMYDPNTDTWSDATAFSWVVESDYISTSQLRDSDGIIRPSVPVPLPTQTTFGQQPFRFMGRVVPASEWPATAPGDQYLPDFNNEDDKPYYLTSIGFLGPGFAAYYPDCCSVFGFCDRFLDNSTIANALKNSTPIQFKASYQVIGWIDGADPLDDVTAAVTTKYNDYVAQCQEQQTAVTQTPADFFEAYALQQFKWIFDKDEITYTLGNNYELETLNVPQKTICNGIMQEVVWDMLESPGTESFLGNPDTPTTPAIWTDDEVTIAVGNTSIEALSALLKYDNDNTDNDPNLLENYEYLLDALQLSMLNNLENEGNKVIGLEEALHSAGFAREQGGLLWIVQQKPKDPADKQPVNASTEINLPLSLAEELSLLNGAQKAYDTGRSALGLVRKQLYMDWYRYIKMYAGGQTSPNVDTNTLANFLSAGGSGAIDLTIAQGRSTGILNYITATDGSGAIYGVAQPSPDNDTSLAYAVWQKYDEFAQAMTLYPDWQMLAVPAPPFWKPTDPVAMIEGNRIECVRRNGLAEEIPVRLSPGLLNLLDITSGDQSFGVATSDIPTIPVVNNQVPNLQDCQALIAEAFLLVPSLATAVATALQDKGGTGNPAVSGYTTFVTTLTQLQGGLSGLESSQTTGGLFDMIRATNYVPAPNAQQSTSTPISLGLTFTNANDRGWVMDAVAWNTQQHYPEFDADRYDPFLPVHMMWDVTFDPLTRDQDPRNYSSTNLTDYFSLDEEAVDNQYNPQHNFTTQEPVVYDGSVVLSKKATFSLIYQIESYERNYPDDPANPELSAIAENYRGRNILSQTMSGLNNGQLLRYYIPQITVEDLTISPGRDTITPAVNNAALYGNPGDNWYDGGFNADAPVPTGPMALGNFGPLRSGFLAVNGLEIVDVFGQRMTLSTPKLNSDGSMDVIAAMTMAPAQGDTANEGKMYLPPRLLAPSRMWFRWLSASYNNDVPGISDDFVEMNTHPATSPVCGWVMPNHLDNDLFFYDANGAAIGSFGIEHNSLKYRTRAGNPNNPSDSLAVDIGPEGSPTVNAHLADFMWYVNNRSGTGTDNSGFLADLMRAILGSDKYISPENFAQDGSLAVLVGRPLAIVRSVLGMESAGGLLPLNQADVTATDPWPTDINAQTRVYTDRMQNGSANLANIQIPVRLGDLSNMDDGLIGYLIEQEGNDPYGNGNFYAPAAPANGSNGVVAPAADTLELNLNAAVKMLTLLIDPRAGVHATTGVLPVEELAVPPDQYKAAMNALQMTFVTLPILQQRQQLTVPLPDQNGYVWSWVMPGNQQELPLAPNAGNSNTAWGYTPQTLLEGWLELSPDPNTAPLPPETP</sequence>
<dbReference type="EMBL" id="PYGD01000006">
    <property type="protein sequence ID" value="PSK91223.1"/>
    <property type="molecule type" value="Genomic_DNA"/>
</dbReference>
<dbReference type="RefSeq" id="WP_106523820.1">
    <property type="nucleotide sequence ID" value="NZ_PYGD01000006.1"/>
</dbReference>
<comment type="caution">
    <text evidence="1">The sequence shown here is derived from an EMBL/GenBank/DDBJ whole genome shotgun (WGS) entry which is preliminary data.</text>
</comment>
<accession>A0A2P8D1W3</accession>
<evidence type="ECO:0000313" key="2">
    <source>
        <dbReference type="Proteomes" id="UP000240572"/>
    </source>
</evidence>
<proteinExistence type="predicted"/>
<protein>
    <submittedName>
        <fullName evidence="1">Uncharacterized protein</fullName>
    </submittedName>
</protein>
<keyword evidence="2" id="KW-1185">Reference proteome</keyword>
<dbReference type="OrthoDB" id="6091628at2"/>
<reference evidence="1 2" key="1">
    <citation type="submission" date="2018-03" db="EMBL/GenBank/DDBJ databases">
        <title>Genomic Encyclopedia of Type Strains, Phase III (KMG-III): the genomes of soil and plant-associated and newly described type strains.</title>
        <authorList>
            <person name="Whitman W."/>
        </authorList>
    </citation>
    <scope>NUCLEOTIDE SEQUENCE [LARGE SCALE GENOMIC DNA]</scope>
    <source>
        <strain evidence="1 2">CGMCC 1.12700</strain>
    </source>
</reference>
<dbReference type="Proteomes" id="UP000240572">
    <property type="component" value="Unassembled WGS sequence"/>
</dbReference>